<feature type="domain" description="LssY-like C-terminal" evidence="2">
    <location>
        <begin position="104"/>
        <end position="293"/>
    </location>
</feature>
<feature type="transmembrane region" description="Helical" evidence="1">
    <location>
        <begin position="388"/>
        <end position="407"/>
    </location>
</feature>
<keyword evidence="1" id="KW-0472">Membrane</keyword>
<dbReference type="OrthoDB" id="3725455at2"/>
<evidence type="ECO:0000313" key="4">
    <source>
        <dbReference type="Proteomes" id="UP000176288"/>
    </source>
</evidence>
<evidence type="ECO:0000259" key="2">
    <source>
        <dbReference type="Pfam" id="PF14067"/>
    </source>
</evidence>
<feature type="transmembrane region" description="Helical" evidence="1">
    <location>
        <begin position="43"/>
        <end position="67"/>
    </location>
</feature>
<keyword evidence="4" id="KW-1185">Reference proteome</keyword>
<dbReference type="InterPro" id="IPR025902">
    <property type="entry name" value="LssY-like-C_dom"/>
</dbReference>
<keyword evidence="1" id="KW-1133">Transmembrane helix</keyword>
<feature type="transmembrane region" description="Helical" evidence="1">
    <location>
        <begin position="349"/>
        <end position="376"/>
    </location>
</feature>
<proteinExistence type="predicted"/>
<dbReference type="AlphaFoldDB" id="A0A1D9MKI2"/>
<feature type="transmembrane region" description="Helical" evidence="1">
    <location>
        <begin position="445"/>
        <end position="463"/>
    </location>
</feature>
<dbReference type="RefSeq" id="WP_071164270.1">
    <property type="nucleotide sequence ID" value="NZ_CP017812.1"/>
</dbReference>
<accession>A0A1D9MKI2</accession>
<feature type="transmembrane region" description="Helical" evidence="1">
    <location>
        <begin position="73"/>
        <end position="93"/>
    </location>
</feature>
<dbReference type="Pfam" id="PF14067">
    <property type="entry name" value="LssY_C"/>
    <property type="match status" value="1"/>
</dbReference>
<reference evidence="3 4" key="1">
    <citation type="submission" date="2016-10" db="EMBL/GenBank/DDBJ databases">
        <title>Actinomyces aegypiusis sp. nov., isolated from the Aegypius monachus in Qinghai Tibet Plateau China.</title>
        <authorList>
            <person name="Wang Y."/>
        </authorList>
    </citation>
    <scope>NUCLEOTIDE SEQUENCE [LARGE SCALE GENOMIC DNA]</scope>
    <source>
        <strain evidence="3 4">VUL4_3</strain>
    </source>
</reference>
<evidence type="ECO:0000256" key="1">
    <source>
        <dbReference type="SAM" id="Phobius"/>
    </source>
</evidence>
<evidence type="ECO:0000313" key="3">
    <source>
        <dbReference type="EMBL" id="AOZ72805.1"/>
    </source>
</evidence>
<dbReference type="Proteomes" id="UP000176288">
    <property type="component" value="Chromosome"/>
</dbReference>
<name>A0A1D9MKI2_9ACTO</name>
<dbReference type="STRING" id="1912795.BK816_05430"/>
<gene>
    <name evidence="3" type="ORF">BK816_05430</name>
</gene>
<sequence>MADNRQEAEKFTPILSAGFYPVPDSYPKYLSDGLEIKQTKRRIYLLVDSIFVILTVGLTLWFAGLLLWSGMEFAWKSIVVLLLFWAVLAYLLLPRIHQVFTTLYVPDYFMARTKTGDGLLGDPVNLALLGEEEDIHAIMAKAGWVRADEITLRSSWGIVKSSLTGKSYPNAPVSDLFLFGHRHAFAYQQEVDGSAAQRHHVRFWPTPQGWDLPGKQPVDWLAAGTYDKSVGLSTLTFQVTHKIDDDVDAERDYIIKTIRYTDPECKVKVLESFSTAFHDRNGGGDIVRTDGNMPILDLSGAAMRHDKANADEHEAKKAKDADKNHYRPAKLSTKQIMNETLDKTLPPPALGFVGFLTITAAVLTTVVLVLFGAVWLGGDGATLLAEDGIELLILAIAGYAQLVLYILTLKKYAWARIGLLSVAVVAAVSDLWAVTTGNDFHLTHLLPAAISLLVVLALTAPAVREWVSPRERRSGDLIGSVSQ</sequence>
<organism evidence="3 4">
    <name type="scientific">Boudabousia tangfeifanii</name>
    <dbReference type="NCBI Taxonomy" id="1912795"/>
    <lineage>
        <taxon>Bacteria</taxon>
        <taxon>Bacillati</taxon>
        <taxon>Actinomycetota</taxon>
        <taxon>Actinomycetes</taxon>
        <taxon>Actinomycetales</taxon>
        <taxon>Actinomycetaceae</taxon>
        <taxon>Boudabousia</taxon>
    </lineage>
</organism>
<feature type="transmembrane region" description="Helical" evidence="1">
    <location>
        <begin position="414"/>
        <end position="433"/>
    </location>
</feature>
<dbReference type="KEGG" id="avu:BK816_05430"/>
<protein>
    <recommendedName>
        <fullName evidence="2">LssY-like C-terminal domain-containing protein</fullName>
    </recommendedName>
</protein>
<keyword evidence="1" id="KW-0812">Transmembrane</keyword>
<dbReference type="EMBL" id="CP017812">
    <property type="protein sequence ID" value="AOZ72805.1"/>
    <property type="molecule type" value="Genomic_DNA"/>
</dbReference>